<evidence type="ECO:0000256" key="10">
    <source>
        <dbReference type="ARBA" id="ARBA00023043"/>
    </source>
</evidence>
<keyword evidence="7" id="KW-0547">Nucleotide-binding</keyword>
<keyword evidence="4" id="KW-0548">Nucleotidyltransferase</keyword>
<dbReference type="GO" id="GO:0016779">
    <property type="term" value="F:nucleotidyltransferase activity"/>
    <property type="evidence" value="ECO:0007669"/>
    <property type="project" value="UniProtKB-KW"/>
</dbReference>
<keyword evidence="3" id="KW-0808">Transferase</keyword>
<evidence type="ECO:0000256" key="8">
    <source>
        <dbReference type="ARBA" id="ARBA00022840"/>
    </source>
</evidence>
<proteinExistence type="inferred from homology"/>
<feature type="signal peptide" evidence="13">
    <location>
        <begin position="1"/>
        <end position="20"/>
    </location>
</feature>
<dbReference type="Proteomes" id="UP000186817">
    <property type="component" value="Unassembled WGS sequence"/>
</dbReference>
<feature type="repeat" description="ANK" evidence="12">
    <location>
        <begin position="901"/>
        <end position="933"/>
    </location>
</feature>
<dbReference type="PROSITE" id="PS50088">
    <property type="entry name" value="ANK_REPEAT"/>
    <property type="match status" value="9"/>
</dbReference>
<sequence length="1274" mass="134572">MESVWALSWLGQGCFVVTDGVCVDVVMLAVQEQSRDVQLIQASGNAFAAIPCDGSVVTWRHADSGGDSSAVQEQLRDVQQLREKPTMAATVVECSISLRDVQQIQASDHAFAAIRGGGSVVTWGNATFGGDCSAVQDQLTNVSRSKLLFMHLRQSWAMDLSSPGVMTTVHGGDSSAVQDQLRDLQQTAACDPLVCMGSQVLDGEQTVTEAKLRSGDVLTLHVNQVQLKAAKGLDFSAFAALLGDGSVTAWGDIRFGGDCSAVQEQLHDVQQIQASASAFASILGDGSVVTWGDVHSGGDSSSVQDQLRDVQQIQASRHAFAAIRGDGSVVTWGDADYGGDTTMVATAVRYRIRGDGSVVTWGNAYFGGDCSAVQFQLTNVQQIQASDHAFAAILGDGSVVTWGVAISGGDSSAVQEQLRDVQKIQASYLAFSAILVNGSVVAWGDATFGGDCGAVQDQLHDVQQIQASEYAFAAIRGDGSVVTWGNAYFGGDSSAVQEQLRDVQQIQASRRAFAAILGDGSVVTWGRDGHGGDCSAVRDVQLIQASASAFASILGDGSVVTWGDVHSGGDSSSVQDQLRDVQQIQASDHAFAAIRGDGSVVTWGNAYFGGDSSAVQQQLLSGMLSGEDVAIIPVAQLSDVKAEELATAARNGSTSEVEAILQQPQNPDVGRIDGRNALMQASAEGHLEVLCLLLDAGADKNLLDDGGSTCLILACLYGHTETVRILLGTGEGMDFANDDGFTALLTASVEGHAEIARLLLDAGADKEAAINDGLTGLMLASEAGQAEVVRLLLDAGANKDSANNDGDTALMFASRVGHAEIVHLLLDAGADRDSATNQDGETAVMIAARQGNAYIVRLLLDAGANEDSATNYGDTALMLASRAGHDVIVRLLLNAGAEEGSVDDALVLASEEGHVEIVRELLAAGANKDSATDDGDTVLMLASGAGHAEIVRLLLDAGADMESANNEGFSALTFASRAGSKLRHENLHKEAFHAVGLLAGTWDILEDSLRHRLQSAGAAGILEEVVAVSESMFAELGIAATETETSEFLETFSGNWPPGTEAMAWAAGNEAAGYGDGRAMSMGHFRGAHHSWELQLKGTPFSRNFDGRAVLRSSVRELAPNIPDRYVLRLEPEAQAVRQGIFGHPPLPPFLSDELAAASAAHRCFTSNNLKALQYIHAERAAVLCRCSPSFWRVGHVELFARRGPEELNDLLWHFIKQENLRLPSSRLADSMVALFDEFLSKQAELVAEWLREPCLLRASVRVETLNPYLEVHG</sequence>
<comment type="caution">
    <text evidence="14">The sequence shown here is derived from an EMBL/GenBank/DDBJ whole genome shotgun (WGS) entry which is preliminary data.</text>
</comment>
<dbReference type="Pfam" id="PF02696">
    <property type="entry name" value="SelO"/>
    <property type="match status" value="2"/>
</dbReference>
<keyword evidence="9" id="KW-0460">Magnesium</keyword>
<name>A0A1Q9CMX2_SYMMI</name>
<dbReference type="PANTHER" id="PTHR24188:SF29">
    <property type="entry name" value="GH09064P"/>
    <property type="match status" value="1"/>
</dbReference>
<dbReference type="InterPro" id="IPR002110">
    <property type="entry name" value="Ankyrin_rpt"/>
</dbReference>
<organism evidence="14 15">
    <name type="scientific">Symbiodinium microadriaticum</name>
    <name type="common">Dinoflagellate</name>
    <name type="synonym">Zooxanthella microadriatica</name>
    <dbReference type="NCBI Taxonomy" id="2951"/>
    <lineage>
        <taxon>Eukaryota</taxon>
        <taxon>Sar</taxon>
        <taxon>Alveolata</taxon>
        <taxon>Dinophyceae</taxon>
        <taxon>Suessiales</taxon>
        <taxon>Symbiodiniaceae</taxon>
        <taxon>Symbiodinium</taxon>
    </lineage>
</organism>
<feature type="repeat" description="ANK" evidence="12">
    <location>
        <begin position="872"/>
        <end position="904"/>
    </location>
</feature>
<evidence type="ECO:0000313" key="14">
    <source>
        <dbReference type="EMBL" id="OLP84255.1"/>
    </source>
</evidence>
<dbReference type="SMART" id="SM00248">
    <property type="entry name" value="ANK"/>
    <property type="match status" value="9"/>
</dbReference>
<dbReference type="Gene3D" id="2.130.10.30">
    <property type="entry name" value="Regulator of chromosome condensation 1/beta-lactamase-inhibitor protein II"/>
    <property type="match status" value="4"/>
</dbReference>
<dbReference type="EMBL" id="LSRX01001055">
    <property type="protein sequence ID" value="OLP84255.1"/>
    <property type="molecule type" value="Genomic_DNA"/>
</dbReference>
<dbReference type="InterPro" id="IPR036770">
    <property type="entry name" value="Ankyrin_rpt-contain_sf"/>
</dbReference>
<reference evidence="14 15" key="1">
    <citation type="submission" date="2016-02" db="EMBL/GenBank/DDBJ databases">
        <title>Genome analysis of coral dinoflagellate symbionts highlights evolutionary adaptations to a symbiotic lifestyle.</title>
        <authorList>
            <person name="Aranda M."/>
            <person name="Li Y."/>
            <person name="Liew Y.J."/>
            <person name="Baumgarten S."/>
            <person name="Simakov O."/>
            <person name="Wilson M."/>
            <person name="Piel J."/>
            <person name="Ashoor H."/>
            <person name="Bougouffa S."/>
            <person name="Bajic V.B."/>
            <person name="Ryu T."/>
            <person name="Ravasi T."/>
            <person name="Bayer T."/>
            <person name="Micklem G."/>
            <person name="Kim H."/>
            <person name="Bhak J."/>
            <person name="Lajeunesse T.C."/>
            <person name="Voolstra C.R."/>
        </authorList>
    </citation>
    <scope>NUCLEOTIDE SEQUENCE [LARGE SCALE GENOMIC DNA]</scope>
    <source>
        <strain evidence="14 15">CCMP2467</strain>
    </source>
</reference>
<evidence type="ECO:0000256" key="2">
    <source>
        <dbReference type="ARBA" id="ARBA00009747"/>
    </source>
</evidence>
<feature type="repeat" description="ANK" evidence="12">
    <location>
        <begin position="772"/>
        <end position="804"/>
    </location>
</feature>
<evidence type="ECO:0000256" key="12">
    <source>
        <dbReference type="PROSITE-ProRule" id="PRU00023"/>
    </source>
</evidence>
<dbReference type="SUPFAM" id="SSF50985">
    <property type="entry name" value="RCC1/BLIP-II"/>
    <property type="match status" value="2"/>
</dbReference>
<comment type="cofactor">
    <cofactor evidence="1">
        <name>Mg(2+)</name>
        <dbReference type="ChEBI" id="CHEBI:18420"/>
    </cofactor>
</comment>
<evidence type="ECO:0000256" key="11">
    <source>
        <dbReference type="ARBA" id="ARBA00031547"/>
    </source>
</evidence>
<keyword evidence="15" id="KW-1185">Reference proteome</keyword>
<feature type="chain" id="PRO_5010334300" description="Selenoprotein O" evidence="13">
    <location>
        <begin position="21"/>
        <end position="1274"/>
    </location>
</feature>
<dbReference type="InterPro" id="IPR003846">
    <property type="entry name" value="SelO"/>
</dbReference>
<dbReference type="InterPro" id="IPR009091">
    <property type="entry name" value="RCC1/BLIP-II"/>
</dbReference>
<dbReference type="OrthoDB" id="10254721at2759"/>
<evidence type="ECO:0000313" key="15">
    <source>
        <dbReference type="Proteomes" id="UP000186817"/>
    </source>
</evidence>
<dbReference type="PROSITE" id="PS50297">
    <property type="entry name" value="ANK_REP_REGION"/>
    <property type="match status" value="7"/>
</dbReference>
<dbReference type="SUPFAM" id="SSF48403">
    <property type="entry name" value="Ankyrin repeat"/>
    <property type="match status" value="1"/>
</dbReference>
<gene>
    <name evidence="14" type="primary">ANKRD50</name>
    <name evidence="14" type="ORF">AK812_SmicGene34893</name>
</gene>
<evidence type="ECO:0000256" key="13">
    <source>
        <dbReference type="SAM" id="SignalP"/>
    </source>
</evidence>
<accession>A0A1Q9CMX2</accession>
<evidence type="ECO:0000256" key="1">
    <source>
        <dbReference type="ARBA" id="ARBA00001946"/>
    </source>
</evidence>
<evidence type="ECO:0000256" key="9">
    <source>
        <dbReference type="ARBA" id="ARBA00022842"/>
    </source>
</evidence>
<keyword evidence="5" id="KW-0479">Metal-binding</keyword>
<evidence type="ECO:0000256" key="4">
    <source>
        <dbReference type="ARBA" id="ARBA00022695"/>
    </source>
</evidence>
<feature type="repeat" description="ANK" evidence="12">
    <location>
        <begin position="706"/>
        <end position="738"/>
    </location>
</feature>
<dbReference type="PRINTS" id="PR01415">
    <property type="entry name" value="ANKYRIN"/>
</dbReference>
<feature type="repeat" description="ANK" evidence="12">
    <location>
        <begin position="739"/>
        <end position="771"/>
    </location>
</feature>
<evidence type="ECO:0000256" key="5">
    <source>
        <dbReference type="ARBA" id="ARBA00022723"/>
    </source>
</evidence>
<feature type="repeat" description="ANK" evidence="12">
    <location>
        <begin position="934"/>
        <end position="966"/>
    </location>
</feature>
<dbReference type="GO" id="GO:0046872">
    <property type="term" value="F:metal ion binding"/>
    <property type="evidence" value="ECO:0007669"/>
    <property type="project" value="UniProtKB-KW"/>
</dbReference>
<feature type="repeat" description="ANK" evidence="12">
    <location>
        <begin position="805"/>
        <end position="837"/>
    </location>
</feature>
<dbReference type="Gene3D" id="1.25.40.20">
    <property type="entry name" value="Ankyrin repeat-containing domain"/>
    <property type="match status" value="4"/>
</dbReference>
<dbReference type="AlphaFoldDB" id="A0A1Q9CMX2"/>
<keyword evidence="10 12" id="KW-0040">ANK repeat</keyword>
<protein>
    <recommendedName>
        <fullName evidence="11">Selenoprotein O</fullName>
    </recommendedName>
</protein>
<feature type="repeat" description="ANK" evidence="12">
    <location>
        <begin position="839"/>
        <end position="871"/>
    </location>
</feature>
<comment type="similarity">
    <text evidence="2">Belongs to the SELO family.</text>
</comment>
<feature type="repeat" description="ANK" evidence="12">
    <location>
        <begin position="673"/>
        <end position="705"/>
    </location>
</feature>
<evidence type="ECO:0000256" key="7">
    <source>
        <dbReference type="ARBA" id="ARBA00022741"/>
    </source>
</evidence>
<evidence type="ECO:0000256" key="3">
    <source>
        <dbReference type="ARBA" id="ARBA00022679"/>
    </source>
</evidence>
<dbReference type="PANTHER" id="PTHR24188">
    <property type="entry name" value="ANKYRIN REPEAT PROTEIN"/>
    <property type="match status" value="1"/>
</dbReference>
<dbReference type="Pfam" id="PF12796">
    <property type="entry name" value="Ank_2"/>
    <property type="match status" value="4"/>
</dbReference>
<keyword evidence="13" id="KW-0732">Signal</keyword>
<keyword evidence="8" id="KW-0067">ATP-binding</keyword>
<evidence type="ECO:0000256" key="6">
    <source>
        <dbReference type="ARBA" id="ARBA00022737"/>
    </source>
</evidence>
<dbReference type="GO" id="GO:0005524">
    <property type="term" value="F:ATP binding"/>
    <property type="evidence" value="ECO:0007669"/>
    <property type="project" value="UniProtKB-KW"/>
</dbReference>
<keyword evidence="6" id="KW-0677">Repeat</keyword>